<keyword evidence="8 11" id="KW-1133">Transmembrane helix</keyword>
<dbReference type="InterPro" id="IPR036097">
    <property type="entry name" value="HisK_dim/P_sf"/>
</dbReference>
<dbReference type="SUPFAM" id="SSF158472">
    <property type="entry name" value="HAMP domain-like"/>
    <property type="match status" value="1"/>
</dbReference>
<keyword evidence="11" id="KW-0472">Membrane</keyword>
<dbReference type="SMART" id="SM00388">
    <property type="entry name" value="HisKA"/>
    <property type="match status" value="1"/>
</dbReference>
<dbReference type="SMART" id="SM00304">
    <property type="entry name" value="HAMP"/>
    <property type="match status" value="1"/>
</dbReference>
<gene>
    <name evidence="14" type="primary">cutS_1</name>
    <name evidence="14" type="ORF">Ssi02_20320</name>
</gene>
<keyword evidence="4" id="KW-0597">Phosphoprotein</keyword>
<feature type="domain" description="Histidine kinase" evidence="12">
    <location>
        <begin position="180"/>
        <end position="398"/>
    </location>
</feature>
<keyword evidence="5" id="KW-0808">Transferase</keyword>
<comment type="caution">
    <text evidence="14">The sequence shown here is derived from an EMBL/GenBank/DDBJ whole genome shotgun (WGS) entry which is preliminary data.</text>
</comment>
<dbReference type="InterPro" id="IPR005467">
    <property type="entry name" value="His_kinase_dom"/>
</dbReference>
<dbReference type="EMBL" id="BOOW01000012">
    <property type="protein sequence ID" value="GII91801.1"/>
    <property type="molecule type" value="Genomic_DNA"/>
</dbReference>
<dbReference type="InterPro" id="IPR050428">
    <property type="entry name" value="TCS_sensor_his_kinase"/>
</dbReference>
<dbReference type="PROSITE" id="PS50109">
    <property type="entry name" value="HIS_KIN"/>
    <property type="match status" value="1"/>
</dbReference>
<dbReference type="GO" id="GO:0000155">
    <property type="term" value="F:phosphorelay sensor kinase activity"/>
    <property type="evidence" value="ECO:0007669"/>
    <property type="project" value="InterPro"/>
</dbReference>
<dbReference type="SUPFAM" id="SSF47384">
    <property type="entry name" value="Homodimeric domain of signal transducing histidine kinase"/>
    <property type="match status" value="1"/>
</dbReference>
<keyword evidence="6 11" id="KW-0812">Transmembrane</keyword>
<dbReference type="Gene3D" id="6.10.340.10">
    <property type="match status" value="1"/>
</dbReference>
<dbReference type="CDD" id="cd06225">
    <property type="entry name" value="HAMP"/>
    <property type="match status" value="1"/>
</dbReference>
<sequence length="427" mass="46563">MNGMGRSRAAGLGLRGRLTLLHGTLFLVGSMAFVGVTYLMTAQAMGSEFKTRLVSLATQSGVPPIVARRPGPHVITKDQLIAEIEQGRVAVMEDLIRNSMIIALALTALAVVLGYLISDRALRPLQQVTATAQRLSESTLHERIALSGPQDDVKRLADTFDAMLDRLQRAFNAQRRFVNNASHELRTPLAINRTLLEVALEEPDASQDLRTLGTALLNTNARHERLIESLLLLARSEHEPIDVRPVDLAYLLRLTVEQLQPAADRRRITISAEVRQSRDPGDTTVQGEATLLERCMVNLIENAVKYNVKGGHVTVELTRHADNVSFRVRNSGPRVADYEVDGLFEPFRRQRDRVGSARGSGLGLSIVRAITVAHHGTVRAAALPEGGLDVTVGLPAEPWHNVISSPEPGSRPSRVGRLAAGRPPSPS</sequence>
<feature type="transmembrane region" description="Helical" evidence="11">
    <location>
        <begin position="20"/>
        <end position="40"/>
    </location>
</feature>
<dbReference type="InterPro" id="IPR003594">
    <property type="entry name" value="HATPase_dom"/>
</dbReference>
<evidence type="ECO:0000256" key="4">
    <source>
        <dbReference type="ARBA" id="ARBA00022553"/>
    </source>
</evidence>
<accession>A0A919V6A1</accession>
<feature type="transmembrane region" description="Helical" evidence="11">
    <location>
        <begin position="95"/>
        <end position="117"/>
    </location>
</feature>
<reference evidence="14" key="1">
    <citation type="submission" date="2021-01" db="EMBL/GenBank/DDBJ databases">
        <title>Whole genome shotgun sequence of Sinosporangium siamense NBRC 109515.</title>
        <authorList>
            <person name="Komaki H."/>
            <person name="Tamura T."/>
        </authorList>
    </citation>
    <scope>NUCLEOTIDE SEQUENCE</scope>
    <source>
        <strain evidence="14">NBRC 109515</strain>
    </source>
</reference>
<dbReference type="Pfam" id="PF00672">
    <property type="entry name" value="HAMP"/>
    <property type="match status" value="1"/>
</dbReference>
<evidence type="ECO:0000256" key="8">
    <source>
        <dbReference type="ARBA" id="ARBA00022989"/>
    </source>
</evidence>
<comment type="catalytic activity">
    <reaction evidence="1">
        <text>ATP + protein L-histidine = ADP + protein N-phospho-L-histidine.</text>
        <dbReference type="EC" id="2.7.13.3"/>
    </reaction>
</comment>
<evidence type="ECO:0000256" key="11">
    <source>
        <dbReference type="SAM" id="Phobius"/>
    </source>
</evidence>
<evidence type="ECO:0000256" key="6">
    <source>
        <dbReference type="ARBA" id="ARBA00022692"/>
    </source>
</evidence>
<dbReference type="Gene3D" id="3.30.565.10">
    <property type="entry name" value="Histidine kinase-like ATPase, C-terminal domain"/>
    <property type="match status" value="1"/>
</dbReference>
<evidence type="ECO:0000256" key="5">
    <source>
        <dbReference type="ARBA" id="ARBA00022679"/>
    </source>
</evidence>
<dbReference type="GO" id="GO:0005886">
    <property type="term" value="C:plasma membrane"/>
    <property type="evidence" value="ECO:0007669"/>
    <property type="project" value="UniProtKB-SubCell"/>
</dbReference>
<evidence type="ECO:0000259" key="13">
    <source>
        <dbReference type="PROSITE" id="PS50885"/>
    </source>
</evidence>
<dbReference type="AlphaFoldDB" id="A0A919V6A1"/>
<dbReference type="InterPro" id="IPR003660">
    <property type="entry name" value="HAMP_dom"/>
</dbReference>
<proteinExistence type="predicted"/>
<evidence type="ECO:0000256" key="10">
    <source>
        <dbReference type="SAM" id="MobiDB-lite"/>
    </source>
</evidence>
<evidence type="ECO:0000256" key="1">
    <source>
        <dbReference type="ARBA" id="ARBA00000085"/>
    </source>
</evidence>
<keyword evidence="9" id="KW-0902">Two-component regulatory system</keyword>
<keyword evidence="7" id="KW-0418">Kinase</keyword>
<dbReference type="InterPro" id="IPR003661">
    <property type="entry name" value="HisK_dim/P_dom"/>
</dbReference>
<dbReference type="SUPFAM" id="SSF55874">
    <property type="entry name" value="ATPase domain of HSP90 chaperone/DNA topoisomerase II/histidine kinase"/>
    <property type="match status" value="1"/>
</dbReference>
<evidence type="ECO:0000313" key="14">
    <source>
        <dbReference type="EMBL" id="GII91801.1"/>
    </source>
</evidence>
<evidence type="ECO:0000313" key="15">
    <source>
        <dbReference type="Proteomes" id="UP000606172"/>
    </source>
</evidence>
<evidence type="ECO:0000256" key="2">
    <source>
        <dbReference type="ARBA" id="ARBA00004236"/>
    </source>
</evidence>
<comment type="subcellular location">
    <subcellularLocation>
        <location evidence="2">Cell membrane</location>
    </subcellularLocation>
</comment>
<evidence type="ECO:0000259" key="12">
    <source>
        <dbReference type="PROSITE" id="PS50109"/>
    </source>
</evidence>
<feature type="domain" description="HAMP" evidence="13">
    <location>
        <begin position="119"/>
        <end position="172"/>
    </location>
</feature>
<dbReference type="Pfam" id="PF00512">
    <property type="entry name" value="HisKA"/>
    <property type="match status" value="1"/>
</dbReference>
<dbReference type="Gene3D" id="1.10.287.130">
    <property type="match status" value="1"/>
</dbReference>
<dbReference type="PANTHER" id="PTHR45436">
    <property type="entry name" value="SENSOR HISTIDINE KINASE YKOH"/>
    <property type="match status" value="1"/>
</dbReference>
<dbReference type="PROSITE" id="PS50885">
    <property type="entry name" value="HAMP"/>
    <property type="match status" value="1"/>
</dbReference>
<feature type="region of interest" description="Disordered" evidence="10">
    <location>
        <begin position="401"/>
        <end position="427"/>
    </location>
</feature>
<name>A0A919V6A1_9ACTN</name>
<keyword evidence="15" id="KW-1185">Reference proteome</keyword>
<evidence type="ECO:0000256" key="3">
    <source>
        <dbReference type="ARBA" id="ARBA00012438"/>
    </source>
</evidence>
<dbReference type="InterPro" id="IPR036890">
    <property type="entry name" value="HATPase_C_sf"/>
</dbReference>
<organism evidence="14 15">
    <name type="scientific">Sinosporangium siamense</name>
    <dbReference type="NCBI Taxonomy" id="1367973"/>
    <lineage>
        <taxon>Bacteria</taxon>
        <taxon>Bacillati</taxon>
        <taxon>Actinomycetota</taxon>
        <taxon>Actinomycetes</taxon>
        <taxon>Streptosporangiales</taxon>
        <taxon>Streptosporangiaceae</taxon>
        <taxon>Sinosporangium</taxon>
    </lineage>
</organism>
<dbReference type="CDD" id="cd00082">
    <property type="entry name" value="HisKA"/>
    <property type="match status" value="1"/>
</dbReference>
<dbReference type="EC" id="2.7.13.3" evidence="3"/>
<dbReference type="SMART" id="SM00387">
    <property type="entry name" value="HATPase_c"/>
    <property type="match status" value="1"/>
</dbReference>
<dbReference type="Proteomes" id="UP000606172">
    <property type="component" value="Unassembled WGS sequence"/>
</dbReference>
<evidence type="ECO:0000256" key="7">
    <source>
        <dbReference type="ARBA" id="ARBA00022777"/>
    </source>
</evidence>
<protein>
    <recommendedName>
        <fullName evidence="3">histidine kinase</fullName>
        <ecNumber evidence="3">2.7.13.3</ecNumber>
    </recommendedName>
</protein>
<evidence type="ECO:0000256" key="9">
    <source>
        <dbReference type="ARBA" id="ARBA00023012"/>
    </source>
</evidence>
<dbReference type="Pfam" id="PF02518">
    <property type="entry name" value="HATPase_c"/>
    <property type="match status" value="1"/>
</dbReference>
<dbReference type="PANTHER" id="PTHR45436:SF5">
    <property type="entry name" value="SENSOR HISTIDINE KINASE TRCS"/>
    <property type="match status" value="1"/>
</dbReference>